<feature type="region of interest" description="Disordered" evidence="1">
    <location>
        <begin position="468"/>
        <end position="492"/>
    </location>
</feature>
<gene>
    <name evidence="4" type="ORF">H2201_005202</name>
</gene>
<evidence type="ECO:0000256" key="2">
    <source>
        <dbReference type="SAM" id="SignalP"/>
    </source>
</evidence>
<dbReference type="PANTHER" id="PTHR43662">
    <property type="match status" value="1"/>
</dbReference>
<evidence type="ECO:0000256" key="1">
    <source>
        <dbReference type="SAM" id="MobiDB-lite"/>
    </source>
</evidence>
<keyword evidence="2" id="KW-0732">Signal</keyword>
<dbReference type="Pfam" id="PF09362">
    <property type="entry name" value="DUF1996"/>
    <property type="match status" value="1"/>
</dbReference>
<reference evidence="4" key="1">
    <citation type="submission" date="2022-10" db="EMBL/GenBank/DDBJ databases">
        <title>Culturing micro-colonial fungi from biological soil crusts in the Mojave desert and describing Neophaeococcomyces mojavensis, and introducing the new genera and species Taxawa tesnikishii.</title>
        <authorList>
            <person name="Kurbessoian T."/>
            <person name="Stajich J.E."/>
        </authorList>
    </citation>
    <scope>NUCLEOTIDE SEQUENCE</scope>
    <source>
        <strain evidence="4">TK_1</strain>
    </source>
</reference>
<keyword evidence="5" id="KW-1185">Reference proteome</keyword>
<feature type="domain" description="DUF1996" evidence="3">
    <location>
        <begin position="40"/>
        <end position="285"/>
    </location>
</feature>
<comment type="caution">
    <text evidence="4">The sequence shown here is derived from an EMBL/GenBank/DDBJ whole genome shotgun (WGS) entry which is preliminary data.</text>
</comment>
<name>A0ABQ9NSQ8_9PEZI</name>
<evidence type="ECO:0000313" key="4">
    <source>
        <dbReference type="EMBL" id="KAJ9664454.1"/>
    </source>
</evidence>
<sequence>MVSSSNILSRAAVAALALSNVATAFWRMPCHGRTGLARIDPLVDTGEISDHAHAIHGGSNFGFTASYDDLMASDCTSCSVKEDKSAYWTPSLHFMYANGTTVVVPQVGGMLSYYLLYGENVKAFPAGFRMLAGDGRLRNFSWPVPDPPKSNWSPEESTQFALSQKALGFNCLNYKAEAEPTLYRHFMPDKKYLDANCADGLRLELFFPSCWNGKDLDTRDHKSHMAYSSLVIDGDCPSGFETRLPSLLYETIWATQAFVGAEGQFVLSNGDPTGYGYHGDFINAWDIDFLQRAVDTCTNPSGRIEDCPLFTIQDDSESNSCKFKMPKKLKDEDCAGPADGLCGNVPIQSGPDYASHLKAGKTESPSLSELPSSTVAPTLVPTLSYTSGGVSVTDSQGGGIVVPAAAATVRVADEAAAPIITAPAMYEADVEDSPKDGKSRSTSRYTSDGAEYHVVIEEEVVTVTATTTTTPHYKRSRHIHHRRSHGQGLKVL</sequence>
<feature type="region of interest" description="Disordered" evidence="1">
    <location>
        <begin position="428"/>
        <end position="447"/>
    </location>
</feature>
<protein>
    <recommendedName>
        <fullName evidence="3">DUF1996 domain-containing protein</fullName>
    </recommendedName>
</protein>
<organism evidence="4 5">
    <name type="scientific">Coniosporium apollinis</name>
    <dbReference type="NCBI Taxonomy" id="61459"/>
    <lineage>
        <taxon>Eukaryota</taxon>
        <taxon>Fungi</taxon>
        <taxon>Dikarya</taxon>
        <taxon>Ascomycota</taxon>
        <taxon>Pezizomycotina</taxon>
        <taxon>Dothideomycetes</taxon>
        <taxon>Dothideomycetes incertae sedis</taxon>
        <taxon>Coniosporium</taxon>
    </lineage>
</organism>
<dbReference type="Proteomes" id="UP001172684">
    <property type="component" value="Unassembled WGS sequence"/>
</dbReference>
<feature type="chain" id="PRO_5045711521" description="DUF1996 domain-containing protein" evidence="2">
    <location>
        <begin position="25"/>
        <end position="492"/>
    </location>
</feature>
<dbReference type="InterPro" id="IPR018535">
    <property type="entry name" value="DUF1996"/>
</dbReference>
<proteinExistence type="predicted"/>
<dbReference type="PANTHER" id="PTHR43662:SF7">
    <property type="entry name" value="DUF1996 DOMAIN-CONTAINING PROTEIN"/>
    <property type="match status" value="1"/>
</dbReference>
<dbReference type="EMBL" id="JAPDRL010000037">
    <property type="protein sequence ID" value="KAJ9664454.1"/>
    <property type="molecule type" value="Genomic_DNA"/>
</dbReference>
<feature type="compositionally biased region" description="Basic residues" evidence="1">
    <location>
        <begin position="472"/>
        <end position="485"/>
    </location>
</feature>
<feature type="signal peptide" evidence="2">
    <location>
        <begin position="1"/>
        <end position="24"/>
    </location>
</feature>
<accession>A0ABQ9NSQ8</accession>
<evidence type="ECO:0000313" key="5">
    <source>
        <dbReference type="Proteomes" id="UP001172684"/>
    </source>
</evidence>
<evidence type="ECO:0000259" key="3">
    <source>
        <dbReference type="Pfam" id="PF09362"/>
    </source>
</evidence>